<reference evidence="1 2" key="1">
    <citation type="submission" date="2018-11" db="EMBL/GenBank/DDBJ databases">
        <title>Genome sequence of Saitozyma podzolica DSM 27192.</title>
        <authorList>
            <person name="Aliyu H."/>
            <person name="Gorte O."/>
            <person name="Ochsenreither K."/>
        </authorList>
    </citation>
    <scope>NUCLEOTIDE SEQUENCE [LARGE SCALE GENOMIC DNA]</scope>
    <source>
        <strain evidence="1 2">DSM 27192</strain>
    </source>
</reference>
<gene>
    <name evidence="1" type="ORF">EHS25_005339</name>
</gene>
<sequence>MQVVQLDTEDIHLLDTLVEGGKQRRFLTPNWMTDFGFPDWYGPGNADAPDGARLLTGN</sequence>
<accession>A0A427XYX9</accession>
<evidence type="ECO:0000313" key="2">
    <source>
        <dbReference type="Proteomes" id="UP000279259"/>
    </source>
</evidence>
<name>A0A427XYX9_9TREE</name>
<dbReference type="Proteomes" id="UP000279259">
    <property type="component" value="Unassembled WGS sequence"/>
</dbReference>
<comment type="caution">
    <text evidence="1">The sequence shown here is derived from an EMBL/GenBank/DDBJ whole genome shotgun (WGS) entry which is preliminary data.</text>
</comment>
<dbReference type="EMBL" id="RSCD01000022">
    <property type="protein sequence ID" value="RSH84094.1"/>
    <property type="molecule type" value="Genomic_DNA"/>
</dbReference>
<protein>
    <submittedName>
        <fullName evidence="1">Uncharacterized protein</fullName>
    </submittedName>
</protein>
<keyword evidence="2" id="KW-1185">Reference proteome</keyword>
<dbReference type="AlphaFoldDB" id="A0A427XYX9"/>
<proteinExistence type="predicted"/>
<organism evidence="1 2">
    <name type="scientific">Saitozyma podzolica</name>
    <dbReference type="NCBI Taxonomy" id="1890683"/>
    <lineage>
        <taxon>Eukaryota</taxon>
        <taxon>Fungi</taxon>
        <taxon>Dikarya</taxon>
        <taxon>Basidiomycota</taxon>
        <taxon>Agaricomycotina</taxon>
        <taxon>Tremellomycetes</taxon>
        <taxon>Tremellales</taxon>
        <taxon>Trimorphomycetaceae</taxon>
        <taxon>Saitozyma</taxon>
    </lineage>
</organism>
<evidence type="ECO:0000313" key="1">
    <source>
        <dbReference type="EMBL" id="RSH84094.1"/>
    </source>
</evidence>
<dbReference type="STRING" id="1890683.A0A427XYX9"/>